<dbReference type="EnsemblProtists" id="EKX31742">
    <property type="protein sequence ID" value="EKX31742"/>
    <property type="gene ID" value="GUITHDRAFT_98750"/>
</dbReference>
<dbReference type="SUPFAM" id="SSF53335">
    <property type="entry name" value="S-adenosyl-L-methionine-dependent methyltransferases"/>
    <property type="match status" value="1"/>
</dbReference>
<dbReference type="Proteomes" id="UP000011087">
    <property type="component" value="Unassembled WGS sequence"/>
</dbReference>
<dbReference type="PaxDb" id="55529-EKX31742"/>
<dbReference type="GO" id="GO:0031902">
    <property type="term" value="C:late endosome membrane"/>
    <property type="evidence" value="ECO:0007669"/>
    <property type="project" value="TreeGrafter"/>
</dbReference>
<dbReference type="PANTHER" id="PTHR34009">
    <property type="entry name" value="PROTEIN STAR"/>
    <property type="match status" value="1"/>
</dbReference>
<dbReference type="EMBL" id="JH993240">
    <property type="protein sequence ID" value="EKX31742.1"/>
    <property type="molecule type" value="Genomic_DNA"/>
</dbReference>
<protein>
    <recommendedName>
        <fullName evidence="1">Methyltransferase FkbM domain-containing protein</fullName>
    </recommendedName>
</protein>
<dbReference type="OMA" id="TEYHTIP"/>
<dbReference type="GO" id="GO:0005886">
    <property type="term" value="C:plasma membrane"/>
    <property type="evidence" value="ECO:0007669"/>
    <property type="project" value="TreeGrafter"/>
</dbReference>
<dbReference type="GO" id="GO:0016197">
    <property type="term" value="P:endosomal transport"/>
    <property type="evidence" value="ECO:0007669"/>
    <property type="project" value="TreeGrafter"/>
</dbReference>
<sequence length="231" mass="26292">MLSRPRSRTGNGSLLHMRSQSGEDEFAYRNFFSASIKHKRLAGNGTFVELGALDGLTFSNTHAFEKSFGWHGLLIEADPSNFAKLVSHRPSQILVHAAVCSNLSVVDYVTSGHPAVKGILQFMSPQFLRGWHRTYQLTKILCVPLEYVLNMFAIVHVDMLSLDVEGGELEVLKTIDFESHTFSVILVEAEGLDRQKEREVIAFLQSQKYTYYGNFVRSNWFFNPKYIRPIR</sequence>
<dbReference type="RefSeq" id="XP_005818722.1">
    <property type="nucleotide sequence ID" value="XM_005818665.1"/>
</dbReference>
<dbReference type="GO" id="GO:0006888">
    <property type="term" value="P:endoplasmic reticulum to Golgi vesicle-mediated transport"/>
    <property type="evidence" value="ECO:0007669"/>
    <property type="project" value="TreeGrafter"/>
</dbReference>
<reference evidence="3" key="3">
    <citation type="submission" date="2016-03" db="UniProtKB">
        <authorList>
            <consortium name="EnsemblProtists"/>
        </authorList>
    </citation>
    <scope>IDENTIFICATION</scope>
</reference>
<gene>
    <name evidence="2" type="ORF">GUITHDRAFT_98750</name>
</gene>
<name>L1I6N9_GUITC</name>
<evidence type="ECO:0000313" key="3">
    <source>
        <dbReference type="EnsemblProtists" id="EKX31742"/>
    </source>
</evidence>
<dbReference type="AlphaFoldDB" id="L1I6N9"/>
<dbReference type="OrthoDB" id="545307at2759"/>
<dbReference type="InterPro" id="IPR029063">
    <property type="entry name" value="SAM-dependent_MTases_sf"/>
</dbReference>
<dbReference type="GO" id="GO:0005794">
    <property type="term" value="C:Golgi apparatus"/>
    <property type="evidence" value="ECO:0007669"/>
    <property type="project" value="TreeGrafter"/>
</dbReference>
<evidence type="ECO:0000313" key="2">
    <source>
        <dbReference type="EMBL" id="EKX31742.1"/>
    </source>
</evidence>
<feature type="non-terminal residue" evidence="2">
    <location>
        <position position="1"/>
    </location>
</feature>
<evidence type="ECO:0000259" key="1">
    <source>
        <dbReference type="Pfam" id="PF05050"/>
    </source>
</evidence>
<dbReference type="PANTHER" id="PTHR34009:SF2">
    <property type="entry name" value="PROTEIN STAR"/>
    <property type="match status" value="1"/>
</dbReference>
<dbReference type="STRING" id="905079.L1I6N9"/>
<accession>L1I6N9</accession>
<feature type="domain" description="Methyltransferase FkbM" evidence="1">
    <location>
        <begin position="50"/>
        <end position="210"/>
    </location>
</feature>
<dbReference type="Gene3D" id="3.40.50.150">
    <property type="entry name" value="Vaccinia Virus protein VP39"/>
    <property type="match status" value="1"/>
</dbReference>
<keyword evidence="4" id="KW-1185">Reference proteome</keyword>
<dbReference type="GO" id="GO:0005789">
    <property type="term" value="C:endoplasmic reticulum membrane"/>
    <property type="evidence" value="ECO:0007669"/>
    <property type="project" value="TreeGrafter"/>
</dbReference>
<dbReference type="Pfam" id="PF05050">
    <property type="entry name" value="Methyltransf_21"/>
    <property type="match status" value="1"/>
</dbReference>
<reference evidence="2 4" key="1">
    <citation type="journal article" date="2012" name="Nature">
        <title>Algal genomes reveal evolutionary mosaicism and the fate of nucleomorphs.</title>
        <authorList>
            <consortium name="DOE Joint Genome Institute"/>
            <person name="Curtis B.A."/>
            <person name="Tanifuji G."/>
            <person name="Burki F."/>
            <person name="Gruber A."/>
            <person name="Irimia M."/>
            <person name="Maruyama S."/>
            <person name="Arias M.C."/>
            <person name="Ball S.G."/>
            <person name="Gile G.H."/>
            <person name="Hirakawa Y."/>
            <person name="Hopkins J.F."/>
            <person name="Kuo A."/>
            <person name="Rensing S.A."/>
            <person name="Schmutz J."/>
            <person name="Symeonidi A."/>
            <person name="Elias M."/>
            <person name="Eveleigh R.J."/>
            <person name="Herman E.K."/>
            <person name="Klute M.J."/>
            <person name="Nakayama T."/>
            <person name="Obornik M."/>
            <person name="Reyes-Prieto A."/>
            <person name="Armbrust E.V."/>
            <person name="Aves S.J."/>
            <person name="Beiko R.G."/>
            <person name="Coutinho P."/>
            <person name="Dacks J.B."/>
            <person name="Durnford D.G."/>
            <person name="Fast N.M."/>
            <person name="Green B.R."/>
            <person name="Grisdale C.J."/>
            <person name="Hempel F."/>
            <person name="Henrissat B."/>
            <person name="Hoppner M.P."/>
            <person name="Ishida K."/>
            <person name="Kim E."/>
            <person name="Koreny L."/>
            <person name="Kroth P.G."/>
            <person name="Liu Y."/>
            <person name="Malik S.B."/>
            <person name="Maier U.G."/>
            <person name="McRose D."/>
            <person name="Mock T."/>
            <person name="Neilson J.A."/>
            <person name="Onodera N.T."/>
            <person name="Poole A.M."/>
            <person name="Pritham E.J."/>
            <person name="Richards T.A."/>
            <person name="Rocap G."/>
            <person name="Roy S.W."/>
            <person name="Sarai C."/>
            <person name="Schaack S."/>
            <person name="Shirato S."/>
            <person name="Slamovits C.H."/>
            <person name="Spencer D.F."/>
            <person name="Suzuki S."/>
            <person name="Worden A.Z."/>
            <person name="Zauner S."/>
            <person name="Barry K."/>
            <person name="Bell C."/>
            <person name="Bharti A.K."/>
            <person name="Crow J.A."/>
            <person name="Grimwood J."/>
            <person name="Kramer R."/>
            <person name="Lindquist E."/>
            <person name="Lucas S."/>
            <person name="Salamov A."/>
            <person name="McFadden G.I."/>
            <person name="Lane C.E."/>
            <person name="Keeling P.J."/>
            <person name="Gray M.W."/>
            <person name="Grigoriev I.V."/>
            <person name="Archibald J.M."/>
        </authorList>
    </citation>
    <scope>NUCLEOTIDE SEQUENCE</scope>
    <source>
        <strain evidence="2 4">CCMP2712</strain>
    </source>
</reference>
<dbReference type="InterPro" id="IPR006342">
    <property type="entry name" value="FkbM_mtfrase"/>
</dbReference>
<dbReference type="InterPro" id="IPR053202">
    <property type="entry name" value="EGF_Rcpt_Signaling_Reg"/>
</dbReference>
<proteinExistence type="predicted"/>
<evidence type="ECO:0000313" key="4">
    <source>
        <dbReference type="Proteomes" id="UP000011087"/>
    </source>
</evidence>
<dbReference type="GeneID" id="17288465"/>
<reference evidence="4" key="2">
    <citation type="submission" date="2012-11" db="EMBL/GenBank/DDBJ databases">
        <authorList>
            <person name="Kuo A."/>
            <person name="Curtis B.A."/>
            <person name="Tanifuji G."/>
            <person name="Burki F."/>
            <person name="Gruber A."/>
            <person name="Irimia M."/>
            <person name="Maruyama S."/>
            <person name="Arias M.C."/>
            <person name="Ball S.G."/>
            <person name="Gile G.H."/>
            <person name="Hirakawa Y."/>
            <person name="Hopkins J.F."/>
            <person name="Rensing S.A."/>
            <person name="Schmutz J."/>
            <person name="Symeonidi A."/>
            <person name="Elias M."/>
            <person name="Eveleigh R.J."/>
            <person name="Herman E.K."/>
            <person name="Klute M.J."/>
            <person name="Nakayama T."/>
            <person name="Obornik M."/>
            <person name="Reyes-Prieto A."/>
            <person name="Armbrust E.V."/>
            <person name="Aves S.J."/>
            <person name="Beiko R.G."/>
            <person name="Coutinho P."/>
            <person name="Dacks J.B."/>
            <person name="Durnford D.G."/>
            <person name="Fast N.M."/>
            <person name="Green B.R."/>
            <person name="Grisdale C."/>
            <person name="Hempe F."/>
            <person name="Henrissat B."/>
            <person name="Hoppner M.P."/>
            <person name="Ishida K.-I."/>
            <person name="Kim E."/>
            <person name="Koreny L."/>
            <person name="Kroth P.G."/>
            <person name="Liu Y."/>
            <person name="Malik S.-B."/>
            <person name="Maier U.G."/>
            <person name="McRose D."/>
            <person name="Mock T."/>
            <person name="Neilson J.A."/>
            <person name="Onodera N.T."/>
            <person name="Poole A.M."/>
            <person name="Pritham E.J."/>
            <person name="Richards T.A."/>
            <person name="Rocap G."/>
            <person name="Roy S.W."/>
            <person name="Sarai C."/>
            <person name="Schaack S."/>
            <person name="Shirato S."/>
            <person name="Slamovits C.H."/>
            <person name="Spencer D.F."/>
            <person name="Suzuki S."/>
            <person name="Worden A.Z."/>
            <person name="Zauner S."/>
            <person name="Barry K."/>
            <person name="Bell C."/>
            <person name="Bharti A.K."/>
            <person name="Crow J.A."/>
            <person name="Grimwood J."/>
            <person name="Kramer R."/>
            <person name="Lindquist E."/>
            <person name="Lucas S."/>
            <person name="Salamov A."/>
            <person name="McFadden G.I."/>
            <person name="Lane C.E."/>
            <person name="Keeling P.J."/>
            <person name="Gray M.W."/>
            <person name="Grigoriev I.V."/>
            <person name="Archibald J.M."/>
        </authorList>
    </citation>
    <scope>NUCLEOTIDE SEQUENCE</scope>
    <source>
        <strain evidence="4">CCMP2712</strain>
    </source>
</reference>
<dbReference type="HOGENOM" id="CLU_1397545_0_0_1"/>
<dbReference type="eggNOG" id="ENOG502S7ZD">
    <property type="taxonomic scope" value="Eukaryota"/>
</dbReference>
<organism evidence="2">
    <name type="scientific">Guillardia theta (strain CCMP2712)</name>
    <name type="common">Cryptophyte</name>
    <dbReference type="NCBI Taxonomy" id="905079"/>
    <lineage>
        <taxon>Eukaryota</taxon>
        <taxon>Cryptophyceae</taxon>
        <taxon>Pyrenomonadales</taxon>
        <taxon>Geminigeraceae</taxon>
        <taxon>Guillardia</taxon>
    </lineage>
</organism>
<dbReference type="KEGG" id="gtt:GUITHDRAFT_98750"/>